<dbReference type="GeneID" id="111005625"/>
<evidence type="ECO:0000256" key="2">
    <source>
        <dbReference type="ARBA" id="ARBA00022801"/>
    </source>
</evidence>
<feature type="domain" description="Phospholipase/carboxylesterase/thioesterase" evidence="4">
    <location>
        <begin position="39"/>
        <end position="242"/>
    </location>
</feature>
<dbReference type="SUPFAM" id="SSF53474">
    <property type="entry name" value="alpha/beta-Hydrolases"/>
    <property type="match status" value="1"/>
</dbReference>
<dbReference type="GO" id="GO:0008474">
    <property type="term" value="F:palmitoyl-(protein) hydrolase activity"/>
    <property type="evidence" value="ECO:0007669"/>
    <property type="project" value="TreeGrafter"/>
</dbReference>
<keyword evidence="5" id="KW-1185">Reference proteome</keyword>
<comment type="similarity">
    <text evidence="1">Belongs to the AB hydrolase superfamily. AB hydrolase 2 family.</text>
</comment>
<name>A0A6J1BV43_MOMCH</name>
<dbReference type="PANTHER" id="PTHR10655:SF17">
    <property type="entry name" value="LYSOPHOSPHOLIPASE-LIKE PROTEIN 1"/>
    <property type="match status" value="1"/>
</dbReference>
<dbReference type="Proteomes" id="UP000504603">
    <property type="component" value="Unplaced"/>
</dbReference>
<evidence type="ECO:0000256" key="1">
    <source>
        <dbReference type="ARBA" id="ARBA00006499"/>
    </source>
</evidence>
<evidence type="ECO:0000256" key="3">
    <source>
        <dbReference type="SAM" id="SignalP"/>
    </source>
</evidence>
<feature type="chain" id="PRO_5026662092" evidence="3">
    <location>
        <begin position="27"/>
        <end position="255"/>
    </location>
</feature>
<dbReference type="InterPro" id="IPR050565">
    <property type="entry name" value="LYPA1-2/EST-like"/>
</dbReference>
<protein>
    <submittedName>
        <fullName evidence="6">Carboxylesterase SOBER1-like</fullName>
    </submittedName>
</protein>
<reference evidence="6" key="1">
    <citation type="submission" date="2025-08" db="UniProtKB">
        <authorList>
            <consortium name="RefSeq"/>
        </authorList>
    </citation>
    <scope>IDENTIFICATION</scope>
    <source>
        <strain evidence="6">OHB3-1</strain>
    </source>
</reference>
<dbReference type="InterPro" id="IPR029058">
    <property type="entry name" value="AB_hydrolase_fold"/>
</dbReference>
<dbReference type="RefSeq" id="XP_022132897.1">
    <property type="nucleotide sequence ID" value="XM_022277205.1"/>
</dbReference>
<dbReference type="Gene3D" id="3.40.50.1820">
    <property type="entry name" value="alpha/beta hydrolase"/>
    <property type="match status" value="1"/>
</dbReference>
<evidence type="ECO:0000259" key="4">
    <source>
        <dbReference type="Pfam" id="PF02230"/>
    </source>
</evidence>
<accession>A0A6J1BV43</accession>
<dbReference type="GO" id="GO:0052689">
    <property type="term" value="F:carboxylic ester hydrolase activity"/>
    <property type="evidence" value="ECO:0007669"/>
    <property type="project" value="TreeGrafter"/>
</dbReference>
<dbReference type="PANTHER" id="PTHR10655">
    <property type="entry name" value="LYSOPHOSPHOLIPASE-RELATED"/>
    <property type="match status" value="1"/>
</dbReference>
<evidence type="ECO:0000313" key="5">
    <source>
        <dbReference type="Proteomes" id="UP000504603"/>
    </source>
</evidence>
<dbReference type="Pfam" id="PF02230">
    <property type="entry name" value="Abhydrolase_2"/>
    <property type="match status" value="1"/>
</dbReference>
<gene>
    <name evidence="6" type="primary">LOC111005625</name>
</gene>
<organism evidence="5 6">
    <name type="scientific">Momordica charantia</name>
    <name type="common">Bitter gourd</name>
    <name type="synonym">Balsam pear</name>
    <dbReference type="NCBI Taxonomy" id="3673"/>
    <lineage>
        <taxon>Eukaryota</taxon>
        <taxon>Viridiplantae</taxon>
        <taxon>Streptophyta</taxon>
        <taxon>Embryophyta</taxon>
        <taxon>Tracheophyta</taxon>
        <taxon>Spermatophyta</taxon>
        <taxon>Magnoliopsida</taxon>
        <taxon>eudicotyledons</taxon>
        <taxon>Gunneridae</taxon>
        <taxon>Pentapetalae</taxon>
        <taxon>rosids</taxon>
        <taxon>fabids</taxon>
        <taxon>Cucurbitales</taxon>
        <taxon>Cucurbitaceae</taxon>
        <taxon>Momordiceae</taxon>
        <taxon>Momordica</taxon>
    </lineage>
</organism>
<dbReference type="AlphaFoldDB" id="A0A6J1BV43"/>
<dbReference type="KEGG" id="mcha:111005625"/>
<dbReference type="OrthoDB" id="2418081at2759"/>
<dbReference type="GO" id="GO:0005737">
    <property type="term" value="C:cytoplasm"/>
    <property type="evidence" value="ECO:0007669"/>
    <property type="project" value="TreeGrafter"/>
</dbReference>
<keyword evidence="2" id="KW-0378">Hydrolase</keyword>
<sequence length="255" mass="27665">MMGMGEQVQWRLHLFLVLIIFGCAAANTSDLDPIVGRSFIVWLHGLGDSGPPNQPIMNLFTAPEFDHTSWSFPSAPPNPVTALDGAVIPSWFDILELPVTAASPNAESSVLEAVQRVHAMIDDVVDGGINPNNIFICGFSQGGALTLANVLLYSKTLGGGAVFSGWAPLNNSTIIDQIHPDAKRTPILWSHGMDDMIVLPEAGEAGVRFLEKAGLDCEFKAYPGVGHSTSIEELRNLVQWIKSRLKTVRFEKECK</sequence>
<evidence type="ECO:0000313" key="6">
    <source>
        <dbReference type="RefSeq" id="XP_022132897.1"/>
    </source>
</evidence>
<keyword evidence="3" id="KW-0732">Signal</keyword>
<proteinExistence type="inferred from homology"/>
<dbReference type="InterPro" id="IPR003140">
    <property type="entry name" value="PLipase/COase/thioEstase"/>
</dbReference>
<feature type="signal peptide" evidence="3">
    <location>
        <begin position="1"/>
        <end position="26"/>
    </location>
</feature>